<protein>
    <submittedName>
        <fullName evidence="1">Uncharacterized protein</fullName>
    </submittedName>
</protein>
<keyword evidence="2" id="KW-1185">Reference proteome</keyword>
<sequence length="95" mass="10946">MFNNLYINKLERELSSSSARIAALEATVRSVADRAGAWDNIQNHMTVWTDQTRTMERKLDMLNRCHEKQELWEGRLSAVDALNHKLTASTKRSTL</sequence>
<dbReference type="EMBL" id="JAWQEG010009167">
    <property type="protein sequence ID" value="KAK3849060.1"/>
    <property type="molecule type" value="Genomic_DNA"/>
</dbReference>
<dbReference type="Proteomes" id="UP001286313">
    <property type="component" value="Unassembled WGS sequence"/>
</dbReference>
<accession>A0AAE1EFM3</accession>
<comment type="caution">
    <text evidence="1">The sequence shown here is derived from an EMBL/GenBank/DDBJ whole genome shotgun (WGS) entry which is preliminary data.</text>
</comment>
<organism evidence="1 2">
    <name type="scientific">Petrolisthes cinctipes</name>
    <name type="common">Flat porcelain crab</name>
    <dbReference type="NCBI Taxonomy" id="88211"/>
    <lineage>
        <taxon>Eukaryota</taxon>
        <taxon>Metazoa</taxon>
        <taxon>Ecdysozoa</taxon>
        <taxon>Arthropoda</taxon>
        <taxon>Crustacea</taxon>
        <taxon>Multicrustacea</taxon>
        <taxon>Malacostraca</taxon>
        <taxon>Eumalacostraca</taxon>
        <taxon>Eucarida</taxon>
        <taxon>Decapoda</taxon>
        <taxon>Pleocyemata</taxon>
        <taxon>Anomura</taxon>
        <taxon>Galatheoidea</taxon>
        <taxon>Porcellanidae</taxon>
        <taxon>Petrolisthes</taxon>
    </lineage>
</organism>
<reference evidence="1" key="1">
    <citation type="submission" date="2023-10" db="EMBL/GenBank/DDBJ databases">
        <title>Genome assemblies of two species of porcelain crab, Petrolisthes cinctipes and Petrolisthes manimaculis (Anomura: Porcellanidae).</title>
        <authorList>
            <person name="Angst P."/>
        </authorList>
    </citation>
    <scope>NUCLEOTIDE SEQUENCE</scope>
    <source>
        <strain evidence="1">PB745_01</strain>
        <tissue evidence="1">Gill</tissue>
    </source>
</reference>
<evidence type="ECO:0000313" key="1">
    <source>
        <dbReference type="EMBL" id="KAK3849060.1"/>
    </source>
</evidence>
<evidence type="ECO:0000313" key="2">
    <source>
        <dbReference type="Proteomes" id="UP001286313"/>
    </source>
</evidence>
<dbReference type="AlphaFoldDB" id="A0AAE1EFM3"/>
<gene>
    <name evidence="1" type="ORF">Pcinc_044171</name>
</gene>
<name>A0AAE1EFM3_PETCI</name>
<proteinExistence type="predicted"/>